<dbReference type="Proteomes" id="UP000001936">
    <property type="component" value="Chromosome"/>
</dbReference>
<dbReference type="HOGENOM" id="CLU_766979_0_0_5"/>
<dbReference type="EMBL" id="CP000133">
    <property type="protein sequence ID" value="ABC92417.1"/>
    <property type="molecule type" value="Genomic_DNA"/>
</dbReference>
<dbReference type="KEGG" id="ret:RHE_CH03662"/>
<evidence type="ECO:0000256" key="1">
    <source>
        <dbReference type="SAM" id="MobiDB-lite"/>
    </source>
</evidence>
<accession>Q2K419</accession>
<sequence length="361" mass="40698">MSRCRQARLCRISAPASGSPGSPPIFTTWTMRHDGTHHLRRKDIDPSGTQRRLRPAVGCLLATPEALAVPDADTAPALARHHLYRLADRLASAEFLLDRRFFRIGELRIHPCDLRPASEPNEFRHHHPHRHDGRARHQRFCIDRLPDRLLRGALCAGQMEGAVLSWRHAATLVELSRQDLRLEADARQRRHPDLDFRTAPSLLASRGRPEPARRRRKFAFGQLPRHLHRLRLYLAALHDPADAGGPRACARQPDRGLGGSRRHPAPDLPHRAAAPGAPGHRRRFDFHLFADPGRLHHPADHRLFQALHRPGRLCAAGNRRQRAAGGRLLGRADRHHGALSVARQKTGGLRCALTSRHRRCP</sequence>
<proteinExistence type="predicted"/>
<evidence type="ECO:0000313" key="2">
    <source>
        <dbReference type="EMBL" id="ABC92417.1"/>
    </source>
</evidence>
<evidence type="ECO:0000313" key="3">
    <source>
        <dbReference type="Proteomes" id="UP000001936"/>
    </source>
</evidence>
<reference evidence="2 3" key="1">
    <citation type="journal article" date="2006" name="Proc. Natl. Acad. Sci. U.S.A.">
        <title>The partitioned Rhizobium etli genome: genetic and metabolic redundancy in seven interacting replicons.</title>
        <authorList>
            <person name="Gonzalez V."/>
            <person name="Santamaria R.I."/>
            <person name="Bustos P."/>
            <person name="Hernandez-Gonzalez I."/>
            <person name="Medrano-Soto A."/>
            <person name="Moreno-Hagelsieb G."/>
            <person name="Janga S.C."/>
            <person name="Ramirez M.A."/>
            <person name="Jimenez-Jacinto V."/>
            <person name="Collado-Vides J."/>
            <person name="Davila G."/>
        </authorList>
    </citation>
    <scope>NUCLEOTIDE SEQUENCE [LARGE SCALE GENOMIC DNA]</scope>
    <source>
        <strain evidence="3">ATCC 51251 / DSM 11541 / JCM 21823 / NBRC 15573 / CFN 42</strain>
    </source>
</reference>
<protein>
    <submittedName>
        <fullName evidence="2">Probable spermidine/putrescine ABC transporter, permease protein</fullName>
    </submittedName>
</protein>
<organism evidence="2 3">
    <name type="scientific">Rhizobium etli (strain ATCC 51251 / DSM 11541 / JCM 21823 / NBRC 15573 / CFN 42)</name>
    <dbReference type="NCBI Taxonomy" id="347834"/>
    <lineage>
        <taxon>Bacteria</taxon>
        <taxon>Pseudomonadati</taxon>
        <taxon>Pseudomonadota</taxon>
        <taxon>Alphaproteobacteria</taxon>
        <taxon>Hyphomicrobiales</taxon>
        <taxon>Rhizobiaceae</taxon>
        <taxon>Rhizobium/Agrobacterium group</taxon>
        <taxon>Rhizobium</taxon>
    </lineage>
</organism>
<feature type="region of interest" description="Disordered" evidence="1">
    <location>
        <begin position="243"/>
        <end position="279"/>
    </location>
</feature>
<keyword evidence="3" id="KW-1185">Reference proteome</keyword>
<name>Q2K419_RHIEC</name>
<dbReference type="AlphaFoldDB" id="Q2K419"/>
<gene>
    <name evidence="2" type="ordered locus">RHE_CH03662</name>
</gene>